<reference evidence="8 9" key="1">
    <citation type="submission" date="2021-09" db="EMBL/GenBank/DDBJ databases">
        <title>Genomic insights and catalytic innovation underlie evolution of tropane alkaloids biosynthesis.</title>
        <authorList>
            <person name="Wang Y.-J."/>
            <person name="Tian T."/>
            <person name="Huang J.-P."/>
            <person name="Huang S.-X."/>
        </authorList>
    </citation>
    <scope>NUCLEOTIDE SEQUENCE [LARGE SCALE GENOMIC DNA]</scope>
    <source>
        <strain evidence="8">KIB-2018</strain>
        <tissue evidence="8">Leaf</tissue>
    </source>
</reference>
<dbReference type="InterPro" id="IPR050307">
    <property type="entry name" value="Sterol_Desaturase_Related"/>
</dbReference>
<organism evidence="8 9">
    <name type="scientific">Erythroxylum novogranatense</name>
    <dbReference type="NCBI Taxonomy" id="1862640"/>
    <lineage>
        <taxon>Eukaryota</taxon>
        <taxon>Viridiplantae</taxon>
        <taxon>Streptophyta</taxon>
        <taxon>Embryophyta</taxon>
        <taxon>Tracheophyta</taxon>
        <taxon>Spermatophyta</taxon>
        <taxon>Magnoliopsida</taxon>
        <taxon>eudicotyledons</taxon>
        <taxon>Gunneridae</taxon>
        <taxon>Pentapetalae</taxon>
        <taxon>rosids</taxon>
        <taxon>fabids</taxon>
        <taxon>Malpighiales</taxon>
        <taxon>Erythroxylaceae</taxon>
        <taxon>Erythroxylum</taxon>
    </lineage>
</organism>
<evidence type="ECO:0000313" key="8">
    <source>
        <dbReference type="EMBL" id="KAJ8761725.1"/>
    </source>
</evidence>
<dbReference type="PANTHER" id="PTHR11863">
    <property type="entry name" value="STEROL DESATURASE"/>
    <property type="match status" value="1"/>
</dbReference>
<dbReference type="Pfam" id="PF04116">
    <property type="entry name" value="FA_hydroxylase"/>
    <property type="match status" value="1"/>
</dbReference>
<keyword evidence="3 6" id="KW-0812">Transmembrane</keyword>
<comment type="caution">
    <text evidence="8">The sequence shown here is derived from an EMBL/GenBank/DDBJ whole genome shotgun (WGS) entry which is preliminary data.</text>
</comment>
<evidence type="ECO:0000256" key="6">
    <source>
        <dbReference type="SAM" id="Phobius"/>
    </source>
</evidence>
<dbReference type="GO" id="GO:0016491">
    <property type="term" value="F:oxidoreductase activity"/>
    <property type="evidence" value="ECO:0007669"/>
    <property type="project" value="InterPro"/>
</dbReference>
<feature type="transmembrane region" description="Helical" evidence="6">
    <location>
        <begin position="105"/>
        <end position="126"/>
    </location>
</feature>
<comment type="similarity">
    <text evidence="2">Belongs to the sterol desaturase family.</text>
</comment>
<proteinExistence type="inferred from homology"/>
<evidence type="ECO:0000313" key="9">
    <source>
        <dbReference type="Proteomes" id="UP001159364"/>
    </source>
</evidence>
<evidence type="ECO:0000259" key="7">
    <source>
        <dbReference type="Pfam" id="PF04116"/>
    </source>
</evidence>
<feature type="domain" description="Fatty acid hydroxylase" evidence="7">
    <location>
        <begin position="114"/>
        <end position="243"/>
    </location>
</feature>
<sequence>MLGDMYLQKFVDETTLYNDITWLRNYLAATLIYFVSGFLWCFYIYYWKRNVYVHTDNIPTTKAMLLQIYVAMKAMPFYCALPTLSEFMIENGWTKCFSTISEVGWFTYILYSVSYFVLVEFAIYWMHKGMHDIKPLYKYLHATHHTYNNRIPVSFSLVSLAFHPIDGLLEAAPHVMVLFFIPTHFRTHIGLIFLEAIWTANTHDCIHAKIWPIMGAGYHTIHHTTYRHNYGHYTKWMDWMLGTLRHPDEDANDKLK</sequence>
<protein>
    <recommendedName>
        <fullName evidence="7">Fatty acid hydroxylase domain-containing protein</fullName>
    </recommendedName>
</protein>
<evidence type="ECO:0000256" key="2">
    <source>
        <dbReference type="ARBA" id="ARBA00009324"/>
    </source>
</evidence>
<feature type="transmembrane region" description="Helical" evidence="6">
    <location>
        <begin position="26"/>
        <end position="46"/>
    </location>
</feature>
<dbReference type="AlphaFoldDB" id="A0AAV8T4M8"/>
<dbReference type="EMBL" id="JAIWQS010000006">
    <property type="protein sequence ID" value="KAJ8761725.1"/>
    <property type="molecule type" value="Genomic_DNA"/>
</dbReference>
<keyword evidence="5 6" id="KW-0472">Membrane</keyword>
<dbReference type="Proteomes" id="UP001159364">
    <property type="component" value="Linkage Group LG06"/>
</dbReference>
<feature type="transmembrane region" description="Helical" evidence="6">
    <location>
        <begin position="66"/>
        <end position="85"/>
    </location>
</feature>
<name>A0AAV8T4M8_9ROSI</name>
<evidence type="ECO:0000256" key="4">
    <source>
        <dbReference type="ARBA" id="ARBA00022989"/>
    </source>
</evidence>
<keyword evidence="9" id="KW-1185">Reference proteome</keyword>
<evidence type="ECO:0000256" key="3">
    <source>
        <dbReference type="ARBA" id="ARBA00022692"/>
    </source>
</evidence>
<keyword evidence="4 6" id="KW-1133">Transmembrane helix</keyword>
<dbReference type="GO" id="GO:0016020">
    <property type="term" value="C:membrane"/>
    <property type="evidence" value="ECO:0007669"/>
    <property type="project" value="UniProtKB-SubCell"/>
</dbReference>
<gene>
    <name evidence="8" type="ORF">K2173_004534</name>
</gene>
<accession>A0AAV8T4M8</accession>
<evidence type="ECO:0000256" key="5">
    <source>
        <dbReference type="ARBA" id="ARBA00023136"/>
    </source>
</evidence>
<evidence type="ECO:0000256" key="1">
    <source>
        <dbReference type="ARBA" id="ARBA00004370"/>
    </source>
</evidence>
<dbReference type="GO" id="GO:0005506">
    <property type="term" value="F:iron ion binding"/>
    <property type="evidence" value="ECO:0007669"/>
    <property type="project" value="InterPro"/>
</dbReference>
<comment type="subcellular location">
    <subcellularLocation>
        <location evidence="1">Membrane</location>
    </subcellularLocation>
</comment>
<dbReference type="GO" id="GO:0008610">
    <property type="term" value="P:lipid biosynthetic process"/>
    <property type="evidence" value="ECO:0007669"/>
    <property type="project" value="InterPro"/>
</dbReference>
<dbReference type="InterPro" id="IPR006694">
    <property type="entry name" value="Fatty_acid_hydroxylase"/>
</dbReference>